<protein>
    <submittedName>
        <fullName evidence="1">Uncharacterized protein</fullName>
    </submittedName>
</protein>
<evidence type="ECO:0000313" key="1">
    <source>
        <dbReference type="EMBL" id="OWL96815.1"/>
    </source>
</evidence>
<evidence type="ECO:0000313" key="2">
    <source>
        <dbReference type="Proteomes" id="UP000197208"/>
    </source>
</evidence>
<proteinExistence type="predicted"/>
<dbReference type="OrthoDB" id="70372at2"/>
<dbReference type="EMBL" id="NHMK01000010">
    <property type="protein sequence ID" value="OWL96815.1"/>
    <property type="molecule type" value="Genomic_DNA"/>
</dbReference>
<dbReference type="RefSeq" id="WP_088248016.1">
    <property type="nucleotide sequence ID" value="NZ_NHMK01000010.1"/>
</dbReference>
<gene>
    <name evidence="1" type="ORF">CBQ26_07425</name>
</gene>
<keyword evidence="2" id="KW-1185">Reference proteome</keyword>
<dbReference type="Proteomes" id="UP000197208">
    <property type="component" value="Unassembled WGS sequence"/>
</dbReference>
<organism evidence="1 2">
    <name type="scientific">Deinococcus indicus</name>
    <dbReference type="NCBI Taxonomy" id="223556"/>
    <lineage>
        <taxon>Bacteria</taxon>
        <taxon>Thermotogati</taxon>
        <taxon>Deinococcota</taxon>
        <taxon>Deinococci</taxon>
        <taxon>Deinococcales</taxon>
        <taxon>Deinococcaceae</taxon>
        <taxon>Deinococcus</taxon>
    </lineage>
</organism>
<dbReference type="AlphaFoldDB" id="A0A246BMD6"/>
<accession>A0A246BMD6</accession>
<reference evidence="1 2" key="1">
    <citation type="submission" date="2017-05" db="EMBL/GenBank/DDBJ databases">
        <title>De novo genome assembly of Deniococcus indicus strain DR1.</title>
        <authorList>
            <person name="Chauhan D."/>
            <person name="Yennamalli R.M."/>
            <person name="Priyadarshini R."/>
        </authorList>
    </citation>
    <scope>NUCLEOTIDE SEQUENCE [LARGE SCALE GENOMIC DNA]</scope>
    <source>
        <strain evidence="1 2">DR1</strain>
    </source>
</reference>
<comment type="caution">
    <text evidence="1">The sequence shown here is derived from an EMBL/GenBank/DDBJ whole genome shotgun (WGS) entry which is preliminary data.</text>
</comment>
<name>A0A246BMD6_9DEIO</name>
<sequence>MNPGAVYTLERGAEVLGTLTVTGAGPFAIDASFEPTPAFDPYRVLFDEDARYAHLIAQDDAPALLEQAGAIQESLLALNLVLRREGNVGFRTFLLSIEGAGASFRPLTPEEEPL</sequence>